<dbReference type="GO" id="GO:0008081">
    <property type="term" value="F:phosphoric diester hydrolase activity"/>
    <property type="evidence" value="ECO:0007669"/>
    <property type="project" value="InterPro"/>
</dbReference>
<dbReference type="AlphaFoldDB" id="A0A7X9FQH7"/>
<name>A0A7X9FQH7_9DELT</name>
<comment type="caution">
    <text evidence="1">The sequence shown here is derived from an EMBL/GenBank/DDBJ whole genome shotgun (WGS) entry which is preliminary data.</text>
</comment>
<dbReference type="EMBL" id="JAAZON010000202">
    <property type="protein sequence ID" value="NMC62468.1"/>
    <property type="molecule type" value="Genomic_DNA"/>
</dbReference>
<dbReference type="Proteomes" id="UP000524246">
    <property type="component" value="Unassembled WGS sequence"/>
</dbReference>
<accession>A0A7X9FQH7</accession>
<organism evidence="1 2">
    <name type="scientific">SAR324 cluster bacterium</name>
    <dbReference type="NCBI Taxonomy" id="2024889"/>
    <lineage>
        <taxon>Bacteria</taxon>
        <taxon>Deltaproteobacteria</taxon>
        <taxon>SAR324 cluster</taxon>
    </lineage>
</organism>
<evidence type="ECO:0000313" key="1">
    <source>
        <dbReference type="EMBL" id="NMC62468.1"/>
    </source>
</evidence>
<dbReference type="InterPro" id="IPR017946">
    <property type="entry name" value="PLC-like_Pdiesterase_TIM-brl"/>
</dbReference>
<proteinExistence type="predicted"/>
<protein>
    <recommendedName>
        <fullName evidence="3">GP-PDE domain-containing protein</fullName>
    </recommendedName>
</protein>
<evidence type="ECO:0000313" key="2">
    <source>
        <dbReference type="Proteomes" id="UP000524246"/>
    </source>
</evidence>
<dbReference type="SUPFAM" id="SSF51695">
    <property type="entry name" value="PLC-like phosphodiesterases"/>
    <property type="match status" value="1"/>
</dbReference>
<dbReference type="GO" id="GO:0006629">
    <property type="term" value="P:lipid metabolic process"/>
    <property type="evidence" value="ECO:0007669"/>
    <property type="project" value="InterPro"/>
</dbReference>
<reference evidence="1 2" key="1">
    <citation type="journal article" date="2020" name="Biotechnol. Biofuels">
        <title>New insights from the biogas microbiome by comprehensive genome-resolved metagenomics of nearly 1600 species originating from multiple anaerobic digesters.</title>
        <authorList>
            <person name="Campanaro S."/>
            <person name="Treu L."/>
            <person name="Rodriguez-R L.M."/>
            <person name="Kovalovszki A."/>
            <person name="Ziels R.M."/>
            <person name="Maus I."/>
            <person name="Zhu X."/>
            <person name="Kougias P.G."/>
            <person name="Basile A."/>
            <person name="Luo G."/>
            <person name="Schluter A."/>
            <person name="Konstantinidis K.T."/>
            <person name="Angelidaki I."/>
        </authorList>
    </citation>
    <scope>NUCLEOTIDE SEQUENCE [LARGE SCALE GENOMIC DNA]</scope>
    <source>
        <strain evidence="1">AS27yjCOA_65</strain>
    </source>
</reference>
<sequence length="151" mass="17535">MILIAHRGNIEGANPSQENSPEYLRLALSLEFDVEVDVWLLEGQLWLGHDRPLYLMPEDLPQARLWCHAKNLEALMWLLRNRYNTFWHEKDCYTLTSRGHIWTYPGQSIGQGSVWNQPEWDKSVNLSLVMQQAIEVGCVGICSDWVKQIRG</sequence>
<gene>
    <name evidence="1" type="ORF">GYA55_04800</name>
</gene>
<evidence type="ECO:0008006" key="3">
    <source>
        <dbReference type="Google" id="ProtNLM"/>
    </source>
</evidence>